<dbReference type="Proteomes" id="UP000076532">
    <property type="component" value="Unassembled WGS sequence"/>
</dbReference>
<dbReference type="AlphaFoldDB" id="A0A166NZ98"/>
<evidence type="ECO:0008006" key="3">
    <source>
        <dbReference type="Google" id="ProtNLM"/>
    </source>
</evidence>
<evidence type="ECO:0000313" key="2">
    <source>
        <dbReference type="Proteomes" id="UP000076532"/>
    </source>
</evidence>
<protein>
    <recommendedName>
        <fullName evidence="3">C3H1-type domain-containing protein</fullName>
    </recommendedName>
</protein>
<accession>A0A166NZ98</accession>
<sequence>MPAHVDDEYAKRTPCNDHAKVNKAPLRVSLRGHFYSDCERKRMIVNYRCRFSHTIFNTTRVQNLGGDSQNSTIQLNHGYGFERYGSLADWCTGWNIVVNGRELRSHGIKEPTYNLPKSLLLAEHKSGILADIKREKVQSLCKAYHDGDKSSCRRTGCRYDHNLIDSKRVENLNRWPTRGMSEALTVECNITNGRVLWKITMKPGAFETLPSTNPIAQTLPPRPFSYEDEDLLKVIRYMERVVGIVATA</sequence>
<name>A0A166NZ98_9AGAM</name>
<reference evidence="1 2" key="1">
    <citation type="journal article" date="2016" name="Mol. Biol. Evol.">
        <title>Comparative Genomics of Early-Diverging Mushroom-Forming Fungi Provides Insights into the Origins of Lignocellulose Decay Capabilities.</title>
        <authorList>
            <person name="Nagy L.G."/>
            <person name="Riley R."/>
            <person name="Tritt A."/>
            <person name="Adam C."/>
            <person name="Daum C."/>
            <person name="Floudas D."/>
            <person name="Sun H."/>
            <person name="Yadav J.S."/>
            <person name="Pangilinan J."/>
            <person name="Larsson K.H."/>
            <person name="Matsuura K."/>
            <person name="Barry K."/>
            <person name="Labutti K."/>
            <person name="Kuo R."/>
            <person name="Ohm R.A."/>
            <person name="Bhattacharya S.S."/>
            <person name="Shirouzu T."/>
            <person name="Yoshinaga Y."/>
            <person name="Martin F.M."/>
            <person name="Grigoriev I.V."/>
            <person name="Hibbett D.S."/>
        </authorList>
    </citation>
    <scope>NUCLEOTIDE SEQUENCE [LARGE SCALE GENOMIC DNA]</scope>
    <source>
        <strain evidence="1 2">CBS 109695</strain>
    </source>
</reference>
<proteinExistence type="predicted"/>
<organism evidence="1 2">
    <name type="scientific">Athelia psychrophila</name>
    <dbReference type="NCBI Taxonomy" id="1759441"/>
    <lineage>
        <taxon>Eukaryota</taxon>
        <taxon>Fungi</taxon>
        <taxon>Dikarya</taxon>
        <taxon>Basidiomycota</taxon>
        <taxon>Agaricomycotina</taxon>
        <taxon>Agaricomycetes</taxon>
        <taxon>Agaricomycetidae</taxon>
        <taxon>Atheliales</taxon>
        <taxon>Atheliaceae</taxon>
        <taxon>Athelia</taxon>
    </lineage>
</organism>
<dbReference type="EMBL" id="KV417520">
    <property type="protein sequence ID" value="KZP25534.1"/>
    <property type="molecule type" value="Genomic_DNA"/>
</dbReference>
<gene>
    <name evidence="1" type="ORF">FIBSPDRAFT_783077</name>
</gene>
<dbReference type="OrthoDB" id="2920843at2759"/>
<keyword evidence="2" id="KW-1185">Reference proteome</keyword>
<evidence type="ECO:0000313" key="1">
    <source>
        <dbReference type="EMBL" id="KZP25534.1"/>
    </source>
</evidence>